<evidence type="ECO:0000313" key="1">
    <source>
        <dbReference type="EMBL" id="MEQ2256749.1"/>
    </source>
</evidence>
<dbReference type="Proteomes" id="UP001482620">
    <property type="component" value="Unassembled WGS sequence"/>
</dbReference>
<sequence>MGTVWPSHERRQALNYTQKTEETGCIERGRLDLIGRRLHFRRNLGSKVKYSLLFVQLLTVPRPKIELDT</sequence>
<keyword evidence="2" id="KW-1185">Reference proteome</keyword>
<dbReference type="EMBL" id="JAHRIQ010107837">
    <property type="protein sequence ID" value="MEQ2256749.1"/>
    <property type="molecule type" value="Genomic_DNA"/>
</dbReference>
<gene>
    <name evidence="1" type="ORF">ILYODFUR_027277</name>
</gene>
<organism evidence="1 2">
    <name type="scientific">Ilyodon furcidens</name>
    <name type="common">goldbreast splitfin</name>
    <dbReference type="NCBI Taxonomy" id="33524"/>
    <lineage>
        <taxon>Eukaryota</taxon>
        <taxon>Metazoa</taxon>
        <taxon>Chordata</taxon>
        <taxon>Craniata</taxon>
        <taxon>Vertebrata</taxon>
        <taxon>Euteleostomi</taxon>
        <taxon>Actinopterygii</taxon>
        <taxon>Neopterygii</taxon>
        <taxon>Teleostei</taxon>
        <taxon>Neoteleostei</taxon>
        <taxon>Acanthomorphata</taxon>
        <taxon>Ovalentaria</taxon>
        <taxon>Atherinomorphae</taxon>
        <taxon>Cyprinodontiformes</taxon>
        <taxon>Goodeidae</taxon>
        <taxon>Ilyodon</taxon>
    </lineage>
</organism>
<evidence type="ECO:0000313" key="2">
    <source>
        <dbReference type="Proteomes" id="UP001482620"/>
    </source>
</evidence>
<accession>A0ABV0VI27</accession>
<comment type="caution">
    <text evidence="1">The sequence shown here is derived from an EMBL/GenBank/DDBJ whole genome shotgun (WGS) entry which is preliminary data.</text>
</comment>
<reference evidence="1 2" key="1">
    <citation type="submission" date="2021-06" db="EMBL/GenBank/DDBJ databases">
        <authorList>
            <person name="Palmer J.M."/>
        </authorList>
    </citation>
    <scope>NUCLEOTIDE SEQUENCE [LARGE SCALE GENOMIC DNA]</scope>
    <source>
        <strain evidence="2">if_2019</strain>
        <tissue evidence="1">Muscle</tissue>
    </source>
</reference>
<protein>
    <submittedName>
        <fullName evidence="1">Uncharacterized protein</fullName>
    </submittedName>
</protein>
<proteinExistence type="predicted"/>
<name>A0ABV0VI27_9TELE</name>